<gene>
    <name evidence="2" type="ORF">BDN70DRAFT_875240</name>
</gene>
<reference evidence="2" key="1">
    <citation type="submission" date="2020-11" db="EMBL/GenBank/DDBJ databases">
        <authorList>
            <consortium name="DOE Joint Genome Institute"/>
            <person name="Ahrendt S."/>
            <person name="Riley R."/>
            <person name="Andreopoulos W."/>
            <person name="Labutti K."/>
            <person name="Pangilinan J."/>
            <person name="Ruiz-Duenas F.J."/>
            <person name="Barrasa J.M."/>
            <person name="Sanchez-Garcia M."/>
            <person name="Camarero S."/>
            <person name="Miyauchi S."/>
            <person name="Serrano A."/>
            <person name="Linde D."/>
            <person name="Babiker R."/>
            <person name="Drula E."/>
            <person name="Ayuso-Fernandez I."/>
            <person name="Pacheco R."/>
            <person name="Padilla G."/>
            <person name="Ferreira P."/>
            <person name="Barriuso J."/>
            <person name="Kellner H."/>
            <person name="Castanera R."/>
            <person name="Alfaro M."/>
            <person name="Ramirez L."/>
            <person name="Pisabarro A.G."/>
            <person name="Kuo A."/>
            <person name="Tritt A."/>
            <person name="Lipzen A."/>
            <person name="He G."/>
            <person name="Yan M."/>
            <person name="Ng V."/>
            <person name="Cullen D."/>
            <person name="Martin F."/>
            <person name="Rosso M.-N."/>
            <person name="Henrissat B."/>
            <person name="Hibbett D."/>
            <person name="Martinez A.T."/>
            <person name="Grigoriev I.V."/>
        </authorList>
    </citation>
    <scope>NUCLEOTIDE SEQUENCE</scope>
    <source>
        <strain evidence="2">CIRM-BRFM 674</strain>
    </source>
</reference>
<evidence type="ECO:0000313" key="3">
    <source>
        <dbReference type="Proteomes" id="UP000807469"/>
    </source>
</evidence>
<evidence type="ECO:0000256" key="1">
    <source>
        <dbReference type="SAM" id="SignalP"/>
    </source>
</evidence>
<comment type="caution">
    <text evidence="2">The sequence shown here is derived from an EMBL/GenBank/DDBJ whole genome shotgun (WGS) entry which is preliminary data.</text>
</comment>
<keyword evidence="3" id="KW-1185">Reference proteome</keyword>
<protein>
    <submittedName>
        <fullName evidence="2">Uncharacterized protein</fullName>
    </submittedName>
</protein>
<dbReference type="EMBL" id="MU155167">
    <property type="protein sequence ID" value="KAF9482327.1"/>
    <property type="molecule type" value="Genomic_DNA"/>
</dbReference>
<feature type="chain" id="PRO_5040309981" evidence="1">
    <location>
        <begin position="22"/>
        <end position="104"/>
    </location>
</feature>
<organism evidence="2 3">
    <name type="scientific">Pholiota conissans</name>
    <dbReference type="NCBI Taxonomy" id="109636"/>
    <lineage>
        <taxon>Eukaryota</taxon>
        <taxon>Fungi</taxon>
        <taxon>Dikarya</taxon>
        <taxon>Basidiomycota</taxon>
        <taxon>Agaricomycotina</taxon>
        <taxon>Agaricomycetes</taxon>
        <taxon>Agaricomycetidae</taxon>
        <taxon>Agaricales</taxon>
        <taxon>Agaricineae</taxon>
        <taxon>Strophariaceae</taxon>
        <taxon>Pholiota</taxon>
    </lineage>
</organism>
<dbReference type="Proteomes" id="UP000807469">
    <property type="component" value="Unassembled WGS sequence"/>
</dbReference>
<name>A0A9P5Z7B4_9AGAR</name>
<dbReference type="OrthoDB" id="2881139at2759"/>
<proteinExistence type="predicted"/>
<dbReference type="AlphaFoldDB" id="A0A9P5Z7B4"/>
<evidence type="ECO:0000313" key="2">
    <source>
        <dbReference type="EMBL" id="KAF9482327.1"/>
    </source>
</evidence>
<keyword evidence="1" id="KW-0732">Signal</keyword>
<accession>A0A9P5Z7B4</accession>
<sequence length="104" mass="10200">MMKFAASLVLVAALAAKSVYADIPVGGLCAGIAGPLPTPCVYGSICCPVGPDRSLCAAVSTCPSQFVPVGGLCSGIAGPSPFPCFPGTTCCTLSPDNAVCKVSC</sequence>
<feature type="signal peptide" evidence="1">
    <location>
        <begin position="1"/>
        <end position="21"/>
    </location>
</feature>